<dbReference type="EMBL" id="DXAV01000060">
    <property type="protein sequence ID" value="HIZ91940.1"/>
    <property type="molecule type" value="Genomic_DNA"/>
</dbReference>
<feature type="signal peptide" evidence="2">
    <location>
        <begin position="1"/>
        <end position="20"/>
    </location>
</feature>
<dbReference type="Pfam" id="PF13306">
    <property type="entry name" value="LRR_5"/>
    <property type="match status" value="1"/>
</dbReference>
<dbReference type="InterPro" id="IPR032149">
    <property type="entry name" value="DUF4988"/>
</dbReference>
<evidence type="ECO:0000313" key="4">
    <source>
        <dbReference type="EMBL" id="HIZ91940.1"/>
    </source>
</evidence>
<evidence type="ECO:0000313" key="5">
    <source>
        <dbReference type="Proteomes" id="UP000824108"/>
    </source>
</evidence>
<accession>A0A9D2KDG4</accession>
<reference evidence="4" key="2">
    <citation type="submission" date="2021-04" db="EMBL/GenBank/DDBJ databases">
        <authorList>
            <person name="Gilroy R."/>
        </authorList>
    </citation>
    <scope>NUCLEOTIDE SEQUENCE</scope>
    <source>
        <strain evidence="4">CHK118-2852</strain>
    </source>
</reference>
<reference evidence="4" key="1">
    <citation type="journal article" date="2021" name="PeerJ">
        <title>Extensive microbial diversity within the chicken gut microbiome revealed by metagenomics and culture.</title>
        <authorList>
            <person name="Gilroy R."/>
            <person name="Ravi A."/>
            <person name="Getino M."/>
            <person name="Pursley I."/>
            <person name="Horton D.L."/>
            <person name="Alikhan N.F."/>
            <person name="Baker D."/>
            <person name="Gharbi K."/>
            <person name="Hall N."/>
            <person name="Watson M."/>
            <person name="Adriaenssens E.M."/>
            <person name="Foster-Nyarko E."/>
            <person name="Jarju S."/>
            <person name="Secka A."/>
            <person name="Antonio M."/>
            <person name="Oren A."/>
            <person name="Chaudhuri R.R."/>
            <person name="La Ragione R."/>
            <person name="Hildebrand F."/>
            <person name="Pallen M.J."/>
        </authorList>
    </citation>
    <scope>NUCLEOTIDE SEQUENCE</scope>
    <source>
        <strain evidence="4">CHK118-2852</strain>
    </source>
</reference>
<dbReference type="AlphaFoldDB" id="A0A9D2KDG4"/>
<name>A0A9D2KDG4_9BACE</name>
<dbReference type="Pfam" id="PF16378">
    <property type="entry name" value="DUF4988"/>
    <property type="match status" value="1"/>
</dbReference>
<dbReference type="PROSITE" id="PS51257">
    <property type="entry name" value="PROKAR_LIPOPROTEIN"/>
    <property type="match status" value="1"/>
</dbReference>
<evidence type="ECO:0000256" key="1">
    <source>
        <dbReference type="SAM" id="MobiDB-lite"/>
    </source>
</evidence>
<dbReference type="InterPro" id="IPR053139">
    <property type="entry name" value="Surface_bspA-like"/>
</dbReference>
<evidence type="ECO:0000256" key="2">
    <source>
        <dbReference type="SAM" id="SignalP"/>
    </source>
</evidence>
<sequence length="648" mass="69061">MKARKSLTLLLAALTMTACKYDDSALWEQVNQITERIAALEAWQAETNTNIQSLQTLLNTADYITAVTPITEEGVEVGYTITFLNSPAITIYHGQKGDKGDTGSIPQIGVTQGEDGNWYWTLNGITLTDDAGNPIRANGEKGDQGDTGDSAPLPQLKTGASLTVSQDTQGDAIEPNAMYLSVDGGQTWTRVSGDIGDSIFSKVDTTTDPTHVIFTLADGTTFSVLRYTDLKLNFDTSEVHLSYGETMTVNFTAEGSNEFTPDNLSIVTPEGWKASAALTRAASTAFTLTVTAPTDEASGADEGEILVTLDNGQGDTTLGRLTVTASTPTEGTVLTADALQPGELAKMIGSRTDLTSITVTSGTLDETDWAAIVRNKETLLYLDLLGVTYTGTDADKLVYNGFNYFKVPIEEFKLPQGITGLGEYAFHACDDITSVNLPDGVASIGAYAFNGCDNLTSVTLLDGVTNIGERAFNGCSNLTSVTLPEGLTSIGAYAFYNCYRLKSINLPNSLASIGNSAFSACTVLVSIHWPESLTSIGNFAFSRCNLSSIDLPDGLKSIGEKAFYQNSNYSLTSVTLPEGLENIGDYAFDDCSCLSSVTCLGLNPPKMGKSAFRNCPSNLKIYVPTDAVVTYQVAEGWSEYADVIQAIP</sequence>
<dbReference type="InterPro" id="IPR032675">
    <property type="entry name" value="LRR_dom_sf"/>
</dbReference>
<dbReference type="Proteomes" id="UP000824108">
    <property type="component" value="Unassembled WGS sequence"/>
</dbReference>
<protein>
    <submittedName>
        <fullName evidence="4">Leucine-rich repeat protein</fullName>
    </submittedName>
</protein>
<dbReference type="Gene3D" id="3.80.10.10">
    <property type="entry name" value="Ribonuclease Inhibitor"/>
    <property type="match status" value="2"/>
</dbReference>
<dbReference type="PANTHER" id="PTHR45661">
    <property type="entry name" value="SURFACE ANTIGEN"/>
    <property type="match status" value="1"/>
</dbReference>
<gene>
    <name evidence="4" type="ORF">H9807_07490</name>
</gene>
<dbReference type="InterPro" id="IPR026906">
    <property type="entry name" value="LRR_5"/>
</dbReference>
<comment type="caution">
    <text evidence="4">The sequence shown here is derived from an EMBL/GenBank/DDBJ whole genome shotgun (WGS) entry which is preliminary data.</text>
</comment>
<proteinExistence type="predicted"/>
<feature type="chain" id="PRO_5039678401" evidence="2">
    <location>
        <begin position="21"/>
        <end position="648"/>
    </location>
</feature>
<evidence type="ECO:0000259" key="3">
    <source>
        <dbReference type="Pfam" id="PF16378"/>
    </source>
</evidence>
<feature type="domain" description="DUF4988" evidence="3">
    <location>
        <begin position="26"/>
        <end position="221"/>
    </location>
</feature>
<dbReference type="PANTHER" id="PTHR45661:SF3">
    <property type="entry name" value="IG-LIKE DOMAIN-CONTAINING PROTEIN"/>
    <property type="match status" value="1"/>
</dbReference>
<feature type="region of interest" description="Disordered" evidence="1">
    <location>
        <begin position="131"/>
        <end position="153"/>
    </location>
</feature>
<dbReference type="SUPFAM" id="SSF52058">
    <property type="entry name" value="L domain-like"/>
    <property type="match status" value="1"/>
</dbReference>
<keyword evidence="2" id="KW-0732">Signal</keyword>
<organism evidence="4 5">
    <name type="scientific">Candidatus Bacteroides merdavium</name>
    <dbReference type="NCBI Taxonomy" id="2838472"/>
    <lineage>
        <taxon>Bacteria</taxon>
        <taxon>Pseudomonadati</taxon>
        <taxon>Bacteroidota</taxon>
        <taxon>Bacteroidia</taxon>
        <taxon>Bacteroidales</taxon>
        <taxon>Bacteroidaceae</taxon>
        <taxon>Bacteroides</taxon>
    </lineage>
</organism>